<evidence type="ECO:0000256" key="1">
    <source>
        <dbReference type="ARBA" id="ARBA00022723"/>
    </source>
</evidence>
<evidence type="ECO:0000256" key="5">
    <source>
        <dbReference type="ARBA" id="ARBA00023163"/>
    </source>
</evidence>
<keyword evidence="4" id="KW-0238">DNA-binding</keyword>
<evidence type="ECO:0000256" key="4">
    <source>
        <dbReference type="ARBA" id="ARBA00023125"/>
    </source>
</evidence>
<dbReference type="PROSITE" id="PS50048">
    <property type="entry name" value="ZN2_CY6_FUNGAL_2"/>
    <property type="match status" value="1"/>
</dbReference>
<dbReference type="RefSeq" id="XP_033590996.1">
    <property type="nucleotide sequence ID" value="XM_033729382.1"/>
</dbReference>
<dbReference type="CDD" id="cd00067">
    <property type="entry name" value="GAL4"/>
    <property type="match status" value="1"/>
</dbReference>
<dbReference type="AlphaFoldDB" id="A0A6A6PYY1"/>
<dbReference type="PANTHER" id="PTHR36206:SF10">
    <property type="entry name" value="ZN(II)2CYS6 TRANSCRIPTION FACTOR (EUROFUNG)"/>
    <property type="match status" value="1"/>
</dbReference>
<dbReference type="OrthoDB" id="3172332at2759"/>
<dbReference type="InterPro" id="IPR001138">
    <property type="entry name" value="Zn2Cys6_DnaBD"/>
</dbReference>
<keyword evidence="5" id="KW-0804">Transcription</keyword>
<reference evidence="8" key="1">
    <citation type="journal article" date="2020" name="Stud. Mycol.">
        <title>101 Dothideomycetes genomes: a test case for predicting lifestyles and emergence of pathogens.</title>
        <authorList>
            <person name="Haridas S."/>
            <person name="Albert R."/>
            <person name="Binder M."/>
            <person name="Bloem J."/>
            <person name="Labutti K."/>
            <person name="Salamov A."/>
            <person name="Andreopoulos B."/>
            <person name="Baker S."/>
            <person name="Barry K."/>
            <person name="Bills G."/>
            <person name="Bluhm B."/>
            <person name="Cannon C."/>
            <person name="Castanera R."/>
            <person name="Culley D."/>
            <person name="Daum C."/>
            <person name="Ezra D."/>
            <person name="Gonzalez J."/>
            <person name="Henrissat B."/>
            <person name="Kuo A."/>
            <person name="Liang C."/>
            <person name="Lipzen A."/>
            <person name="Lutzoni F."/>
            <person name="Magnuson J."/>
            <person name="Mondo S."/>
            <person name="Nolan M."/>
            <person name="Ohm R."/>
            <person name="Pangilinan J."/>
            <person name="Park H.-J."/>
            <person name="Ramirez L."/>
            <person name="Alfaro M."/>
            <person name="Sun H."/>
            <person name="Tritt A."/>
            <person name="Yoshinaga Y."/>
            <person name="Zwiers L.-H."/>
            <person name="Turgeon B."/>
            <person name="Goodwin S."/>
            <person name="Spatafora J."/>
            <person name="Crous P."/>
            <person name="Grigoriev I."/>
        </authorList>
    </citation>
    <scope>NUCLEOTIDE SEQUENCE</scope>
    <source>
        <strain evidence="8">CBS 113389</strain>
    </source>
</reference>
<dbReference type="Gene3D" id="4.10.240.10">
    <property type="entry name" value="Zn(2)-C6 fungal-type DNA-binding domain"/>
    <property type="match status" value="1"/>
</dbReference>
<feature type="domain" description="Zn(2)-C6 fungal-type" evidence="7">
    <location>
        <begin position="31"/>
        <end position="59"/>
    </location>
</feature>
<evidence type="ECO:0000256" key="3">
    <source>
        <dbReference type="ARBA" id="ARBA00023015"/>
    </source>
</evidence>
<keyword evidence="6" id="KW-0539">Nucleus</keyword>
<keyword evidence="1" id="KW-0479">Metal-binding</keyword>
<dbReference type="GeneID" id="54470384"/>
<keyword evidence="3" id="KW-0805">Transcription regulation</keyword>
<dbReference type="GO" id="GO:0003677">
    <property type="term" value="F:DNA binding"/>
    <property type="evidence" value="ECO:0007669"/>
    <property type="project" value="UniProtKB-KW"/>
</dbReference>
<dbReference type="PANTHER" id="PTHR36206">
    <property type="entry name" value="ASPERCRYPTIN BIOSYNTHESIS CLUSTER-SPECIFIC TRANSCRIPTION REGULATOR ATNN-RELATED"/>
    <property type="match status" value="1"/>
</dbReference>
<dbReference type="Pfam" id="PF11951">
    <property type="entry name" value="Fungal_trans_2"/>
    <property type="match status" value="1"/>
</dbReference>
<dbReference type="SMART" id="SM00066">
    <property type="entry name" value="GAL4"/>
    <property type="match status" value="1"/>
</dbReference>
<dbReference type="EMBL" id="MU001634">
    <property type="protein sequence ID" value="KAF2484427.1"/>
    <property type="molecule type" value="Genomic_DNA"/>
</dbReference>
<dbReference type="GO" id="GO:0000981">
    <property type="term" value="F:DNA-binding transcription factor activity, RNA polymerase II-specific"/>
    <property type="evidence" value="ECO:0007669"/>
    <property type="project" value="InterPro"/>
</dbReference>
<evidence type="ECO:0000256" key="2">
    <source>
        <dbReference type="ARBA" id="ARBA00022833"/>
    </source>
</evidence>
<evidence type="ECO:0000313" key="9">
    <source>
        <dbReference type="Proteomes" id="UP000799767"/>
    </source>
</evidence>
<evidence type="ECO:0000259" key="7">
    <source>
        <dbReference type="PROSITE" id="PS50048"/>
    </source>
</evidence>
<dbReference type="InterPro" id="IPR052360">
    <property type="entry name" value="Transcr_Regulatory_Proteins"/>
</dbReference>
<gene>
    <name evidence="8" type="ORF">BDY17DRAFT_128204</name>
</gene>
<sequence>MHRYPFLVAAMAEGASRPVGRRRYAPKTRSGCLTCKIRRIKCDEAKPSCKRCTSTGRKCDGYGEVKTVSLVESPPATINAALVLDVSSDPLERRTFDFFRSKTVAGISGYFHDAVWERTVLQVSHSEPTIRFAVNALGALHEEILLRREGRVQGLSIGAECRTSFPMKQYTKAIQGLQRLLESDQVPLDLVLLCSMVFMHFEALHQSFLPALVHLENAIRLLKARQASCGKKVDEGIVQSIMRMDVQGSVYLGMRIPGLPYYQMESPLQSTTIRDLSHARDIVNTSTSRLLHFVRTEADKYKFREPGNVPLEVYARAQEFQQSTARLDQMLYDFMQDMSHRRTIREQRGLDMLRSRAKINRVLAGTCLHAEASALDGFQSHFEEILTLCNYRCCSEDLEGFLFSPSLDDGLVWPLLFVASACRDSRIRHQAHARLKSLPAKDGVWHVEILARLTEAEIRYEEALFEGDHPTCKDIPEWRRVHASALDQWDVSSGKTTVRVALRTRPNGMDGEWEDVWETLHFSTTVSECDVQDFYSNSVPVVSMAYADLNPLDLQSSVKWAARTGPFTPNLCLPNRSKLFP</sequence>
<dbReference type="InterPro" id="IPR021858">
    <property type="entry name" value="Fun_TF"/>
</dbReference>
<dbReference type="Proteomes" id="UP000799767">
    <property type="component" value="Unassembled WGS sequence"/>
</dbReference>
<keyword evidence="2" id="KW-0862">Zinc</keyword>
<dbReference type="InterPro" id="IPR036864">
    <property type="entry name" value="Zn2-C6_fun-type_DNA-bd_sf"/>
</dbReference>
<dbReference type="PROSITE" id="PS00463">
    <property type="entry name" value="ZN2_CY6_FUNGAL_1"/>
    <property type="match status" value="1"/>
</dbReference>
<accession>A0A6A6PYY1</accession>
<name>A0A6A6PYY1_9PEZI</name>
<organism evidence="8 9">
    <name type="scientific">Neohortaea acidophila</name>
    <dbReference type="NCBI Taxonomy" id="245834"/>
    <lineage>
        <taxon>Eukaryota</taxon>
        <taxon>Fungi</taxon>
        <taxon>Dikarya</taxon>
        <taxon>Ascomycota</taxon>
        <taxon>Pezizomycotina</taxon>
        <taxon>Dothideomycetes</taxon>
        <taxon>Dothideomycetidae</taxon>
        <taxon>Mycosphaerellales</taxon>
        <taxon>Teratosphaeriaceae</taxon>
        <taxon>Neohortaea</taxon>
    </lineage>
</organism>
<dbReference type="GO" id="GO:0008270">
    <property type="term" value="F:zinc ion binding"/>
    <property type="evidence" value="ECO:0007669"/>
    <property type="project" value="InterPro"/>
</dbReference>
<evidence type="ECO:0000256" key="6">
    <source>
        <dbReference type="ARBA" id="ARBA00023242"/>
    </source>
</evidence>
<proteinExistence type="predicted"/>
<keyword evidence="9" id="KW-1185">Reference proteome</keyword>
<protein>
    <recommendedName>
        <fullName evidence="7">Zn(2)-C6 fungal-type domain-containing protein</fullName>
    </recommendedName>
</protein>
<dbReference type="SUPFAM" id="SSF57701">
    <property type="entry name" value="Zn2/Cys6 DNA-binding domain"/>
    <property type="match status" value="1"/>
</dbReference>
<dbReference type="Pfam" id="PF00172">
    <property type="entry name" value="Zn_clus"/>
    <property type="match status" value="1"/>
</dbReference>
<evidence type="ECO:0000313" key="8">
    <source>
        <dbReference type="EMBL" id="KAF2484427.1"/>
    </source>
</evidence>